<dbReference type="GO" id="GO:0003700">
    <property type="term" value="F:DNA-binding transcription factor activity"/>
    <property type="evidence" value="ECO:0007669"/>
    <property type="project" value="InterPro"/>
</dbReference>
<accession>A0A347ZQK2</accession>
<keyword evidence="3 6" id="KW-0238">DNA-binding</keyword>
<dbReference type="PANTHER" id="PTHR30346">
    <property type="entry name" value="TRANSCRIPTIONAL DUAL REGULATOR HCAR-RELATED"/>
    <property type="match status" value="1"/>
</dbReference>
<dbReference type="AlphaFoldDB" id="A0A347ZQK2"/>
<evidence type="ECO:0000313" key="6">
    <source>
        <dbReference type="EMBL" id="REG06083.1"/>
    </source>
</evidence>
<dbReference type="RefSeq" id="WP_116225786.1">
    <property type="nucleotide sequence ID" value="NZ_AP018437.1"/>
</dbReference>
<comment type="similarity">
    <text evidence="1">Belongs to the LysR transcriptional regulatory family.</text>
</comment>
<dbReference type="GO" id="GO:0003677">
    <property type="term" value="F:DNA binding"/>
    <property type="evidence" value="ECO:0007669"/>
    <property type="project" value="UniProtKB-KW"/>
</dbReference>
<dbReference type="InterPro" id="IPR005119">
    <property type="entry name" value="LysR_subst-bd"/>
</dbReference>
<dbReference type="InterPro" id="IPR000847">
    <property type="entry name" value="LysR_HTH_N"/>
</dbReference>
<dbReference type="Pfam" id="PF00126">
    <property type="entry name" value="HTH_1"/>
    <property type="match status" value="1"/>
</dbReference>
<evidence type="ECO:0000256" key="1">
    <source>
        <dbReference type="ARBA" id="ARBA00009437"/>
    </source>
</evidence>
<evidence type="ECO:0000259" key="5">
    <source>
        <dbReference type="PROSITE" id="PS50931"/>
    </source>
</evidence>
<dbReference type="InterPro" id="IPR036388">
    <property type="entry name" value="WH-like_DNA-bd_sf"/>
</dbReference>
<keyword evidence="7" id="KW-1185">Reference proteome</keyword>
<reference evidence="6 7" key="1">
    <citation type="submission" date="2018-08" db="EMBL/GenBank/DDBJ databases">
        <title>Genomic Encyclopedia of Type Strains, Phase IV (KMG-IV): sequencing the most valuable type-strain genomes for metagenomic binning, comparative biology and taxonomic classification.</title>
        <authorList>
            <person name="Goeker M."/>
        </authorList>
    </citation>
    <scope>NUCLEOTIDE SEQUENCE [LARGE SCALE GENOMIC DNA]</scope>
    <source>
        <strain evidence="6 7">DSM 23923</strain>
    </source>
</reference>
<dbReference type="CDD" id="cd05466">
    <property type="entry name" value="PBP2_LTTR_substrate"/>
    <property type="match status" value="1"/>
</dbReference>
<dbReference type="FunFam" id="1.10.10.10:FF:000001">
    <property type="entry name" value="LysR family transcriptional regulator"/>
    <property type="match status" value="1"/>
</dbReference>
<dbReference type="Gene3D" id="1.10.10.10">
    <property type="entry name" value="Winged helix-like DNA-binding domain superfamily/Winged helix DNA-binding domain"/>
    <property type="match status" value="1"/>
</dbReference>
<protein>
    <submittedName>
        <fullName evidence="6">DNA-binding transcriptional LysR family regulator</fullName>
    </submittedName>
</protein>
<dbReference type="PROSITE" id="PS50931">
    <property type="entry name" value="HTH_LYSR"/>
    <property type="match status" value="1"/>
</dbReference>
<dbReference type="OrthoDB" id="9803714at2"/>
<comment type="caution">
    <text evidence="6">The sequence shown here is derived from an EMBL/GenBank/DDBJ whole genome shotgun (WGS) entry which is preliminary data.</text>
</comment>
<dbReference type="Pfam" id="PF03466">
    <property type="entry name" value="LysR_substrate"/>
    <property type="match status" value="1"/>
</dbReference>
<organism evidence="6 7">
    <name type="scientific">Pelolinea submarina</name>
    <dbReference type="NCBI Taxonomy" id="913107"/>
    <lineage>
        <taxon>Bacteria</taxon>
        <taxon>Bacillati</taxon>
        <taxon>Chloroflexota</taxon>
        <taxon>Anaerolineae</taxon>
        <taxon>Anaerolineales</taxon>
        <taxon>Anaerolineaceae</taxon>
        <taxon>Pelolinea</taxon>
    </lineage>
</organism>
<evidence type="ECO:0000256" key="2">
    <source>
        <dbReference type="ARBA" id="ARBA00023015"/>
    </source>
</evidence>
<dbReference type="SUPFAM" id="SSF53850">
    <property type="entry name" value="Periplasmic binding protein-like II"/>
    <property type="match status" value="1"/>
</dbReference>
<gene>
    <name evidence="6" type="ORF">DFR64_2510</name>
</gene>
<dbReference type="InterPro" id="IPR036390">
    <property type="entry name" value="WH_DNA-bd_sf"/>
</dbReference>
<evidence type="ECO:0000313" key="7">
    <source>
        <dbReference type="Proteomes" id="UP000256388"/>
    </source>
</evidence>
<keyword evidence="4" id="KW-0804">Transcription</keyword>
<keyword evidence="2" id="KW-0805">Transcription regulation</keyword>
<evidence type="ECO:0000256" key="3">
    <source>
        <dbReference type="ARBA" id="ARBA00023125"/>
    </source>
</evidence>
<feature type="domain" description="HTH lysR-type" evidence="5">
    <location>
        <begin position="1"/>
        <end position="58"/>
    </location>
</feature>
<dbReference type="Proteomes" id="UP000256388">
    <property type="component" value="Unassembled WGS sequence"/>
</dbReference>
<name>A0A347ZQK2_9CHLR</name>
<proteinExistence type="inferred from homology"/>
<dbReference type="PANTHER" id="PTHR30346:SF28">
    <property type="entry name" value="HTH-TYPE TRANSCRIPTIONAL REGULATOR CYNR"/>
    <property type="match status" value="1"/>
</dbReference>
<dbReference type="GO" id="GO:0032993">
    <property type="term" value="C:protein-DNA complex"/>
    <property type="evidence" value="ECO:0007669"/>
    <property type="project" value="TreeGrafter"/>
</dbReference>
<evidence type="ECO:0000256" key="4">
    <source>
        <dbReference type="ARBA" id="ARBA00023163"/>
    </source>
</evidence>
<dbReference type="EMBL" id="QUMS01000004">
    <property type="protein sequence ID" value="REG06083.1"/>
    <property type="molecule type" value="Genomic_DNA"/>
</dbReference>
<sequence length="307" mass="34923">MELDYLRELLVLAEKGNFSEAADALYTTQSTLSKHVKKIETELGVTLFDRTSRKVKINEFGKIFFPYAQQIIDIQDQYLAALQSKLATDRDSLTVGSVRSMAQYHITDIIANFQKRRPQSTIKTIHSVFEGKTVNTHLLKKLLRQKQCELAFIRLDNKDDDDLEKIPYLEDSLVAVFPADHPYAKKKSIPLKALANNRFLFSEESSSIYRLCIKSCQDSGFEPNIVFTDPKPEDLIELVQEGMGTALVLKHLADYLTNPNIVVVDVTPTVSIQIYLCHLKNAHLSDAARHFIECTISQREDNNSLTR</sequence>
<dbReference type="PRINTS" id="PR00039">
    <property type="entry name" value="HTHLYSR"/>
</dbReference>
<dbReference type="Gene3D" id="3.40.190.290">
    <property type="match status" value="1"/>
</dbReference>
<dbReference type="SUPFAM" id="SSF46785">
    <property type="entry name" value="Winged helix' DNA-binding domain"/>
    <property type="match status" value="1"/>
</dbReference>